<comment type="subcellular location">
    <subcellularLocation>
        <location evidence="1">Nucleus</location>
    </subcellularLocation>
</comment>
<dbReference type="InterPro" id="IPR016819">
    <property type="entry name" value="RNase_P/MRP_POP5"/>
</dbReference>
<comment type="caution">
    <text evidence="5">The sequence shown here is derived from an EMBL/GenBank/DDBJ whole genome shotgun (WGS) entry which is preliminary data.</text>
</comment>
<dbReference type="PANTHER" id="PTHR15441">
    <property type="entry name" value="RIBONUCLEASE P PROTEIN SUBUNIT P14"/>
    <property type="match status" value="1"/>
</dbReference>
<dbReference type="SUPFAM" id="SSF160350">
    <property type="entry name" value="Rnp2-like"/>
    <property type="match status" value="1"/>
</dbReference>
<name>A0A9P6T7Q5_9BASI</name>
<dbReference type="GO" id="GO:0033204">
    <property type="term" value="F:ribonuclease P RNA binding"/>
    <property type="evidence" value="ECO:0007669"/>
    <property type="project" value="InterPro"/>
</dbReference>
<accession>A0A9P6T7Q5</accession>
<evidence type="ECO:0000256" key="3">
    <source>
        <dbReference type="ARBA" id="ARBA00022694"/>
    </source>
</evidence>
<evidence type="ECO:0000313" key="5">
    <source>
        <dbReference type="EMBL" id="KAG0142191.1"/>
    </source>
</evidence>
<dbReference type="InterPro" id="IPR038085">
    <property type="entry name" value="Rnp2-like_sf"/>
</dbReference>
<dbReference type="GO" id="GO:0030681">
    <property type="term" value="C:multimeric ribonuclease P complex"/>
    <property type="evidence" value="ECO:0007669"/>
    <property type="project" value="TreeGrafter"/>
</dbReference>
<evidence type="ECO:0000256" key="2">
    <source>
        <dbReference type="ARBA" id="ARBA00010800"/>
    </source>
</evidence>
<reference evidence="5" key="1">
    <citation type="submission" date="2013-11" db="EMBL/GenBank/DDBJ databases">
        <title>Genome sequence of the fusiform rust pathogen reveals effectors for host alternation and coevolution with pine.</title>
        <authorList>
            <consortium name="DOE Joint Genome Institute"/>
            <person name="Smith K."/>
            <person name="Pendleton A."/>
            <person name="Kubisiak T."/>
            <person name="Anderson C."/>
            <person name="Salamov A."/>
            <person name="Aerts A."/>
            <person name="Riley R."/>
            <person name="Clum A."/>
            <person name="Lindquist E."/>
            <person name="Ence D."/>
            <person name="Campbell M."/>
            <person name="Kronenberg Z."/>
            <person name="Feau N."/>
            <person name="Dhillon B."/>
            <person name="Hamelin R."/>
            <person name="Burleigh J."/>
            <person name="Smith J."/>
            <person name="Yandell M."/>
            <person name="Nelson C."/>
            <person name="Grigoriev I."/>
            <person name="Davis J."/>
        </authorList>
    </citation>
    <scope>NUCLEOTIDE SEQUENCE</scope>
    <source>
        <strain evidence="5">G11</strain>
    </source>
</reference>
<dbReference type="PIRSF" id="PIRSF023803">
    <property type="entry name" value="Ribonuclease_P_prd"/>
    <property type="match status" value="1"/>
</dbReference>
<dbReference type="Gene3D" id="3.30.70.3250">
    <property type="entry name" value="Ribonuclease P, Pop5 subunit"/>
    <property type="match status" value="1"/>
</dbReference>
<evidence type="ECO:0000313" key="6">
    <source>
        <dbReference type="Proteomes" id="UP000886653"/>
    </source>
</evidence>
<dbReference type="AlphaFoldDB" id="A0A9P6T7Q5"/>
<dbReference type="PANTHER" id="PTHR15441:SF2">
    <property type="entry name" value="RIBONUCLEASE P_MRP PROTEIN SUBUNIT POP5"/>
    <property type="match status" value="1"/>
</dbReference>
<comment type="similarity">
    <text evidence="2">Belongs to the eukaryotic/archaeal RNase P protein component 2 family.</text>
</comment>
<dbReference type="OrthoDB" id="24745at2759"/>
<dbReference type="GO" id="GO:0000172">
    <property type="term" value="C:ribonuclease MRP complex"/>
    <property type="evidence" value="ECO:0007669"/>
    <property type="project" value="TreeGrafter"/>
</dbReference>
<dbReference type="EMBL" id="MU167356">
    <property type="protein sequence ID" value="KAG0142191.1"/>
    <property type="molecule type" value="Genomic_DNA"/>
</dbReference>
<proteinExistence type="inferred from homology"/>
<keyword evidence="6" id="KW-1185">Reference proteome</keyword>
<keyword evidence="4" id="KW-0539">Nucleus</keyword>
<evidence type="ECO:0000256" key="1">
    <source>
        <dbReference type="ARBA" id="ARBA00004123"/>
    </source>
</evidence>
<sequence length="61" mass="6798">MVRFKNRYLLIELIFNPNLSPSPSHQTLNLNEKILTDIIRSSISENFGEFGAGQSSSSLTA</sequence>
<keyword evidence="3" id="KW-0819">tRNA processing</keyword>
<organism evidence="5 6">
    <name type="scientific">Cronartium quercuum f. sp. fusiforme G11</name>
    <dbReference type="NCBI Taxonomy" id="708437"/>
    <lineage>
        <taxon>Eukaryota</taxon>
        <taxon>Fungi</taxon>
        <taxon>Dikarya</taxon>
        <taxon>Basidiomycota</taxon>
        <taxon>Pucciniomycotina</taxon>
        <taxon>Pucciniomycetes</taxon>
        <taxon>Pucciniales</taxon>
        <taxon>Coleosporiaceae</taxon>
        <taxon>Cronartium</taxon>
    </lineage>
</organism>
<dbReference type="Pfam" id="PF01900">
    <property type="entry name" value="RNase_P_Rpp14"/>
    <property type="match status" value="1"/>
</dbReference>
<protein>
    <submittedName>
        <fullName evidence="5">Uncharacterized protein</fullName>
    </submittedName>
</protein>
<dbReference type="GO" id="GO:0001682">
    <property type="term" value="P:tRNA 5'-leader removal"/>
    <property type="evidence" value="ECO:0007669"/>
    <property type="project" value="InterPro"/>
</dbReference>
<evidence type="ECO:0000256" key="4">
    <source>
        <dbReference type="ARBA" id="ARBA00023242"/>
    </source>
</evidence>
<dbReference type="Proteomes" id="UP000886653">
    <property type="component" value="Unassembled WGS sequence"/>
</dbReference>
<dbReference type="InterPro" id="IPR002759">
    <property type="entry name" value="Pop5/Rpp14/Rnp2-like"/>
</dbReference>
<dbReference type="GO" id="GO:0005730">
    <property type="term" value="C:nucleolus"/>
    <property type="evidence" value="ECO:0007669"/>
    <property type="project" value="TreeGrafter"/>
</dbReference>
<gene>
    <name evidence="5" type="ORF">CROQUDRAFT_243268</name>
</gene>